<dbReference type="Gene3D" id="3.40.120.10">
    <property type="entry name" value="Alpha-D-Glucose-1,6-Bisphosphate, subunit A, domain 3"/>
    <property type="match status" value="3"/>
</dbReference>
<accession>A0A1W6LLH4</accession>
<evidence type="ECO:0000256" key="7">
    <source>
        <dbReference type="RuleBase" id="RU004326"/>
    </source>
</evidence>
<feature type="domain" description="Alpha-D-phosphohexomutase alpha/beta/alpha" evidence="10">
    <location>
        <begin position="163"/>
        <end position="261"/>
    </location>
</feature>
<evidence type="ECO:0000313" key="12">
    <source>
        <dbReference type="EMBL" id="ARN56615.1"/>
    </source>
</evidence>
<dbReference type="Gene3D" id="3.30.310.50">
    <property type="entry name" value="Alpha-D-phosphohexomutase, C-terminal domain"/>
    <property type="match status" value="1"/>
</dbReference>
<reference evidence="13" key="1">
    <citation type="submission" date="2017-04" db="EMBL/GenBank/DDBJ databases">
        <title>Comparative genomics and description of representatives of a novel lineage of planctomycetes thriving in anoxic sediments.</title>
        <authorList>
            <person name="Spring S."/>
            <person name="Bunk B."/>
            <person name="Sproer C."/>
        </authorList>
    </citation>
    <scope>NUCLEOTIDE SEQUENCE [LARGE SCALE GENOMIC DNA]</scope>
    <source>
        <strain evidence="13">ST-PulAB-D4</strain>
    </source>
</reference>
<comment type="similarity">
    <text evidence="2 7">Belongs to the phosphohexose mutase family.</text>
</comment>
<keyword evidence="3" id="KW-0597">Phosphoprotein</keyword>
<dbReference type="KEGG" id="pbp:STSP1_01002"/>
<name>A0A1W6LLH4_9BACT</name>
<keyword evidence="6 12" id="KW-0413">Isomerase</keyword>
<feature type="domain" description="Alpha-D-phosphohexomutase alpha/beta/alpha" evidence="11">
    <location>
        <begin position="267"/>
        <end position="374"/>
    </location>
</feature>
<dbReference type="InterPro" id="IPR016055">
    <property type="entry name" value="A-D-PHexomutase_a/b/a-I/II/III"/>
</dbReference>
<dbReference type="SUPFAM" id="SSF53738">
    <property type="entry name" value="Phosphoglucomutase, first 3 domains"/>
    <property type="match status" value="3"/>
</dbReference>
<comment type="cofactor">
    <cofactor evidence="1">
        <name>Mg(2+)</name>
        <dbReference type="ChEBI" id="CHEBI:18420"/>
    </cofactor>
</comment>
<dbReference type="InterPro" id="IPR005843">
    <property type="entry name" value="A-D-PHexomutase_C"/>
</dbReference>
<evidence type="ECO:0000256" key="1">
    <source>
        <dbReference type="ARBA" id="ARBA00001946"/>
    </source>
</evidence>
<dbReference type="CDD" id="cd03089">
    <property type="entry name" value="PMM_PGM"/>
    <property type="match status" value="1"/>
</dbReference>
<dbReference type="GO" id="GO:0005975">
    <property type="term" value="P:carbohydrate metabolic process"/>
    <property type="evidence" value="ECO:0007669"/>
    <property type="project" value="InterPro"/>
</dbReference>
<dbReference type="Pfam" id="PF02878">
    <property type="entry name" value="PGM_PMM_I"/>
    <property type="match status" value="1"/>
</dbReference>
<dbReference type="InterPro" id="IPR005846">
    <property type="entry name" value="A-D-PHexomutase_a/b/a-III"/>
</dbReference>
<evidence type="ECO:0000259" key="8">
    <source>
        <dbReference type="Pfam" id="PF00408"/>
    </source>
</evidence>
<dbReference type="InterPro" id="IPR005841">
    <property type="entry name" value="Alpha-D-phosphohexomutase_SF"/>
</dbReference>
<keyword evidence="5 7" id="KW-0460">Magnesium</keyword>
<dbReference type="STRING" id="1941349.STSP1_01002"/>
<dbReference type="RefSeq" id="WP_085755304.1">
    <property type="nucleotide sequence ID" value="NZ_CP021023.1"/>
</dbReference>
<evidence type="ECO:0000256" key="4">
    <source>
        <dbReference type="ARBA" id="ARBA00022723"/>
    </source>
</evidence>
<organism evidence="12 13">
    <name type="scientific">Sedimentisphaera salicampi</name>
    <dbReference type="NCBI Taxonomy" id="1941349"/>
    <lineage>
        <taxon>Bacteria</taxon>
        <taxon>Pseudomonadati</taxon>
        <taxon>Planctomycetota</taxon>
        <taxon>Phycisphaerae</taxon>
        <taxon>Sedimentisphaerales</taxon>
        <taxon>Sedimentisphaeraceae</taxon>
        <taxon>Sedimentisphaera</taxon>
    </lineage>
</organism>
<evidence type="ECO:0000259" key="11">
    <source>
        <dbReference type="Pfam" id="PF02880"/>
    </source>
</evidence>
<dbReference type="InterPro" id="IPR005844">
    <property type="entry name" value="A-D-PHexomutase_a/b/a-I"/>
</dbReference>
<dbReference type="Pfam" id="PF02879">
    <property type="entry name" value="PGM_PMM_II"/>
    <property type="match status" value="1"/>
</dbReference>
<protein>
    <submittedName>
        <fullName evidence="12">Phosphomannomutase/phosphoglucomutase</fullName>
        <ecNumber evidence="12">5.4.2.2</ecNumber>
    </submittedName>
</protein>
<dbReference type="SUPFAM" id="SSF55957">
    <property type="entry name" value="Phosphoglucomutase, C-terminal domain"/>
    <property type="match status" value="1"/>
</dbReference>
<keyword evidence="4 7" id="KW-0479">Metal-binding</keyword>
<dbReference type="Proteomes" id="UP000193334">
    <property type="component" value="Chromosome"/>
</dbReference>
<dbReference type="Pfam" id="PF00408">
    <property type="entry name" value="PGM_PMM_IV"/>
    <property type="match status" value="1"/>
</dbReference>
<evidence type="ECO:0000256" key="3">
    <source>
        <dbReference type="ARBA" id="ARBA00022553"/>
    </source>
</evidence>
<sequence>MIDEKIFKAYDIRGIYKEQFDEEAAWKIGYASAQFLRSHLRGYDRGQENAQAVCVGRDMRKHSPSLSKALIEGMRCAGTNVIDIGVIDTPQMYFAINHFGTCGGVQVTASHNPAAYNGFKISGLEAKPVGQATGLADIKHIATSLLHTKGNPTGEVTEVDLTEEYKKHILKFLDSSIKPLKVAVDASNGMAGKMVPLIFGDLPIELEILNETTDGTFKHEPNPLVEENLAELKELIKAEKADVGVCFDGDADRLLMIDETGRSIGCDILTALMVPYFLEQENNSGTVVYDLRSSWVVQEEIIKAGGTPRRERVGHSFMKKTLRDSHAVFGGELSGHFYYRDSFNTDSGMITFVHMLNILSRSEKTVSELIAPLRRYFASGELNFEVEDKEAMLKELKHKFGDGKIDDLDGITIQFKDWWVNVRPSNTEPFLRLNMEAKSEEVLNEKLSELKTILGEPAGH</sequence>
<dbReference type="Pfam" id="PF02880">
    <property type="entry name" value="PGM_PMM_III"/>
    <property type="match status" value="1"/>
</dbReference>
<dbReference type="InterPro" id="IPR005845">
    <property type="entry name" value="A-D-PHexomutase_a/b/a-II"/>
</dbReference>
<dbReference type="EMBL" id="CP021023">
    <property type="protein sequence ID" value="ARN56615.1"/>
    <property type="molecule type" value="Genomic_DNA"/>
</dbReference>
<proteinExistence type="inferred from homology"/>
<dbReference type="PANTHER" id="PTHR43771:SF1">
    <property type="entry name" value="PHOSPHOMANNOMUTASE"/>
    <property type="match status" value="1"/>
</dbReference>
<dbReference type="AlphaFoldDB" id="A0A1W6LLH4"/>
<dbReference type="InterPro" id="IPR016066">
    <property type="entry name" value="A-D-PHexomutase_CS"/>
</dbReference>
<evidence type="ECO:0000259" key="9">
    <source>
        <dbReference type="Pfam" id="PF02878"/>
    </source>
</evidence>
<dbReference type="PROSITE" id="PS00710">
    <property type="entry name" value="PGM_PMM"/>
    <property type="match status" value="1"/>
</dbReference>
<dbReference type="PANTHER" id="PTHR43771">
    <property type="entry name" value="PHOSPHOMANNOMUTASE"/>
    <property type="match status" value="1"/>
</dbReference>
<evidence type="ECO:0000313" key="13">
    <source>
        <dbReference type="Proteomes" id="UP000193334"/>
    </source>
</evidence>
<dbReference type="GO" id="GO:0004614">
    <property type="term" value="F:phosphoglucomutase activity"/>
    <property type="evidence" value="ECO:0007669"/>
    <property type="project" value="UniProtKB-EC"/>
</dbReference>
<dbReference type="PRINTS" id="PR00509">
    <property type="entry name" value="PGMPMM"/>
</dbReference>
<dbReference type="InterPro" id="IPR036900">
    <property type="entry name" value="A-D-PHexomutase_C_sf"/>
</dbReference>
<evidence type="ECO:0000259" key="10">
    <source>
        <dbReference type="Pfam" id="PF02879"/>
    </source>
</evidence>
<dbReference type="GO" id="GO:0000287">
    <property type="term" value="F:magnesium ion binding"/>
    <property type="evidence" value="ECO:0007669"/>
    <property type="project" value="InterPro"/>
</dbReference>
<evidence type="ECO:0000256" key="2">
    <source>
        <dbReference type="ARBA" id="ARBA00010231"/>
    </source>
</evidence>
<feature type="domain" description="Alpha-D-phosphohexomutase C-terminal" evidence="8">
    <location>
        <begin position="381"/>
        <end position="445"/>
    </location>
</feature>
<dbReference type="EC" id="5.4.2.2" evidence="12"/>
<keyword evidence="13" id="KW-1185">Reference proteome</keyword>
<evidence type="ECO:0000256" key="5">
    <source>
        <dbReference type="ARBA" id="ARBA00022842"/>
    </source>
</evidence>
<evidence type="ECO:0000256" key="6">
    <source>
        <dbReference type="ARBA" id="ARBA00023235"/>
    </source>
</evidence>
<feature type="domain" description="Alpha-D-phosphohexomutase alpha/beta/alpha" evidence="9">
    <location>
        <begin position="5"/>
        <end position="133"/>
    </location>
</feature>
<gene>
    <name evidence="12" type="primary">algC</name>
    <name evidence="12" type="ORF">STSP1_01002</name>
</gene>